<feature type="compositionally biased region" description="Acidic residues" evidence="1">
    <location>
        <begin position="117"/>
        <end position="142"/>
    </location>
</feature>
<feature type="region of interest" description="Disordered" evidence="1">
    <location>
        <begin position="580"/>
        <end position="607"/>
    </location>
</feature>
<feature type="compositionally biased region" description="Low complexity" evidence="1">
    <location>
        <begin position="491"/>
        <end position="503"/>
    </location>
</feature>
<accession>E3RWC5</accession>
<dbReference type="STRING" id="861557.E3RWC5"/>
<dbReference type="eggNOG" id="ENOG502RIYT">
    <property type="taxonomic scope" value="Eukaryota"/>
</dbReference>
<feature type="compositionally biased region" description="Acidic residues" evidence="1">
    <location>
        <begin position="591"/>
        <end position="607"/>
    </location>
</feature>
<evidence type="ECO:0000313" key="3">
    <source>
        <dbReference type="Proteomes" id="UP000001067"/>
    </source>
</evidence>
<dbReference type="HOGENOM" id="CLU_433557_0_0_1"/>
<dbReference type="KEGG" id="pte:PTT_13563"/>
<feature type="compositionally biased region" description="Polar residues" evidence="1">
    <location>
        <begin position="258"/>
        <end position="267"/>
    </location>
</feature>
<proteinExistence type="predicted"/>
<feature type="compositionally biased region" description="Low complexity" evidence="1">
    <location>
        <begin position="451"/>
        <end position="470"/>
    </location>
</feature>
<dbReference type="PRINTS" id="PR01217">
    <property type="entry name" value="PRICHEXTENSN"/>
</dbReference>
<reference evidence="2 3" key="1">
    <citation type="journal article" date="2010" name="Genome Biol.">
        <title>A first genome assembly of the barley fungal pathogen Pyrenophora teres f. teres.</title>
        <authorList>
            <person name="Ellwood S.R."/>
            <person name="Liu Z."/>
            <person name="Syme R.A."/>
            <person name="Lai Z."/>
            <person name="Hane J.K."/>
            <person name="Keiper F."/>
            <person name="Moffat C.S."/>
            <person name="Oliver R.P."/>
            <person name="Friesen T.L."/>
        </authorList>
    </citation>
    <scope>NUCLEOTIDE SEQUENCE [LARGE SCALE GENOMIC DNA]</scope>
    <source>
        <strain evidence="2 3">0-1</strain>
    </source>
</reference>
<gene>
    <name evidence="2" type="ORF">PTT_13563</name>
</gene>
<feature type="compositionally biased region" description="Polar residues" evidence="1">
    <location>
        <begin position="238"/>
        <end position="251"/>
    </location>
</feature>
<feature type="compositionally biased region" description="Pro residues" evidence="1">
    <location>
        <begin position="439"/>
        <end position="450"/>
    </location>
</feature>
<dbReference type="OrthoDB" id="3790485at2759"/>
<feature type="compositionally biased region" description="Acidic residues" evidence="1">
    <location>
        <begin position="338"/>
        <end position="352"/>
    </location>
</feature>
<protein>
    <submittedName>
        <fullName evidence="2">Uncharacterized protein</fullName>
    </submittedName>
</protein>
<feature type="compositionally biased region" description="Basic and acidic residues" evidence="1">
    <location>
        <begin position="143"/>
        <end position="157"/>
    </location>
</feature>
<feature type="compositionally biased region" description="Polar residues" evidence="1">
    <location>
        <begin position="393"/>
        <end position="406"/>
    </location>
</feature>
<feature type="compositionally biased region" description="Polar residues" evidence="1">
    <location>
        <begin position="96"/>
        <end position="112"/>
    </location>
</feature>
<sequence>MDDSIAEALRNGTLCDVASIELLVTRRGNLARQTALPADVRDRGLTIFDAAINTEVALASSAGEPIVQVVRRAFLEFGRIVTEHNRSLAQGDANKNAETVNSTEAQVRQPTNHMEDRQDEDTELPDEDSTDDVDEEQDEDSDEYKVRKGKSKGESKGKGKGKRKPDRPKAIDKKQRIKDALLARQLRKFLTHSSPHSDTSKDPRRRLYGPFAQPPKASKEASGSPDTKEDSNEAGEPESSSTKRFTRQLATKSHPAENMSNIQQATASRAKARDEDDKPSLIVKLKVSQPRAQEDSPSPDQRPSHRYRTRKGKGKEPLNLGSVRSTTKRAVKTKDREQDESDTEMQDADPAEDTNKKNKKTTQTRQPSATAVPQPILVPDIRVPTHNHRTRLSTRGQPPNIQSTQFIYVRPQPPTPRPQPYVFPPGTTFVFEPIQYRPQPDPPVRDPSPAVPDSQATITTASSPSLSSPPSYLPSSPPVPLPSTPTPSQPPSSTSTTTTSHTFPPFPPLSPRTLPNFHNGALIALENILSDHEENSELSLLGIIQGLDDTRPIVTDWEHLGVMRGGKWVYQALRELVAEMSDENENKNDDGDGDGDEEMNEDRDESADVEMCVTYLGSWIQEEMRRRGVVA</sequence>
<feature type="compositionally biased region" description="Pro residues" evidence="1">
    <location>
        <begin position="471"/>
        <end position="490"/>
    </location>
</feature>
<dbReference type="AlphaFoldDB" id="E3RWC5"/>
<name>E3RWC5_PYRTT</name>
<dbReference type="EMBL" id="GL535440">
    <property type="protein sequence ID" value="EFQ89980.1"/>
    <property type="molecule type" value="Genomic_DNA"/>
</dbReference>
<feature type="compositionally biased region" description="Pro residues" evidence="1">
    <location>
        <begin position="411"/>
        <end position="423"/>
    </location>
</feature>
<dbReference type="Proteomes" id="UP000001067">
    <property type="component" value="Unassembled WGS sequence"/>
</dbReference>
<organism evidence="3">
    <name type="scientific">Pyrenophora teres f. teres (strain 0-1)</name>
    <name type="common">Barley net blotch fungus</name>
    <name type="synonym">Drechslera teres f. teres</name>
    <dbReference type="NCBI Taxonomy" id="861557"/>
    <lineage>
        <taxon>Eukaryota</taxon>
        <taxon>Fungi</taxon>
        <taxon>Dikarya</taxon>
        <taxon>Ascomycota</taxon>
        <taxon>Pezizomycotina</taxon>
        <taxon>Dothideomycetes</taxon>
        <taxon>Pleosporomycetidae</taxon>
        <taxon>Pleosporales</taxon>
        <taxon>Pleosporineae</taxon>
        <taxon>Pleosporaceae</taxon>
        <taxon>Pyrenophora</taxon>
    </lineage>
</organism>
<evidence type="ECO:0000256" key="1">
    <source>
        <dbReference type="SAM" id="MobiDB-lite"/>
    </source>
</evidence>
<evidence type="ECO:0000313" key="2">
    <source>
        <dbReference type="EMBL" id="EFQ89980.1"/>
    </source>
</evidence>
<feature type="compositionally biased region" description="Basic residues" evidence="1">
    <location>
        <begin position="304"/>
        <end position="313"/>
    </location>
</feature>
<feature type="compositionally biased region" description="Basic and acidic residues" evidence="1">
    <location>
        <begin position="167"/>
        <end position="181"/>
    </location>
</feature>
<keyword evidence="3" id="KW-1185">Reference proteome</keyword>
<feature type="region of interest" description="Disordered" evidence="1">
    <location>
        <begin position="88"/>
        <end position="512"/>
    </location>
</feature>